<proteinExistence type="predicted"/>
<dbReference type="AlphaFoldDB" id="A0A6C0JFS5"/>
<sequence length="104" mass="11703">MSLGITIAIPYLQYPSYNNDTISDPNDYIAPQGKPRPMKHHRRRLTNANRSSHLPQTDAIQLSTVDTPGGVCISSQDTTFCMYKDSKQVKTSLKHHLCTMCYTS</sequence>
<dbReference type="EMBL" id="MN740360">
    <property type="protein sequence ID" value="QHU02514.1"/>
    <property type="molecule type" value="Genomic_DNA"/>
</dbReference>
<accession>A0A6C0JFS5</accession>
<protein>
    <submittedName>
        <fullName evidence="1">Uncharacterized protein</fullName>
    </submittedName>
</protein>
<reference evidence="1" key="1">
    <citation type="journal article" date="2020" name="Nature">
        <title>Giant virus diversity and host interactions through global metagenomics.</title>
        <authorList>
            <person name="Schulz F."/>
            <person name="Roux S."/>
            <person name="Paez-Espino D."/>
            <person name="Jungbluth S."/>
            <person name="Walsh D.A."/>
            <person name="Denef V.J."/>
            <person name="McMahon K.D."/>
            <person name="Konstantinidis K.T."/>
            <person name="Eloe-Fadrosh E.A."/>
            <person name="Kyrpides N.C."/>
            <person name="Woyke T."/>
        </authorList>
    </citation>
    <scope>NUCLEOTIDE SEQUENCE</scope>
    <source>
        <strain evidence="1">GVMAG-M-3300025880-76</strain>
    </source>
</reference>
<name>A0A6C0JFS5_9ZZZZ</name>
<organism evidence="1">
    <name type="scientific">viral metagenome</name>
    <dbReference type="NCBI Taxonomy" id="1070528"/>
    <lineage>
        <taxon>unclassified sequences</taxon>
        <taxon>metagenomes</taxon>
        <taxon>organismal metagenomes</taxon>
    </lineage>
</organism>
<evidence type="ECO:0000313" key="1">
    <source>
        <dbReference type="EMBL" id="QHU02514.1"/>
    </source>
</evidence>